<dbReference type="HAMAP" id="MF_00818">
    <property type="entry name" value="QueF_type1"/>
    <property type="match status" value="1"/>
</dbReference>
<keyword evidence="2" id="KW-0671">Queuosine biosynthesis</keyword>
<evidence type="ECO:0000256" key="4">
    <source>
        <dbReference type="ARBA" id="ARBA00023002"/>
    </source>
</evidence>
<proteinExistence type="inferred from homology"/>
<dbReference type="InterPro" id="IPR029500">
    <property type="entry name" value="QueF"/>
</dbReference>
<evidence type="ECO:0000256" key="1">
    <source>
        <dbReference type="ARBA" id="ARBA00022490"/>
    </source>
</evidence>
<keyword evidence="4" id="KW-0560">Oxidoreductase</keyword>
<dbReference type="EMBL" id="BK016063">
    <property type="protein sequence ID" value="DAF92085.1"/>
    <property type="molecule type" value="Genomic_DNA"/>
</dbReference>
<evidence type="ECO:0000256" key="3">
    <source>
        <dbReference type="ARBA" id="ARBA00022857"/>
    </source>
</evidence>
<dbReference type="InterPro" id="IPR016856">
    <property type="entry name" value="QueF_type1"/>
</dbReference>
<dbReference type="SUPFAM" id="SSF55620">
    <property type="entry name" value="Tetrahydrobiopterin biosynthesis enzymes-like"/>
    <property type="match status" value="1"/>
</dbReference>
<organism evidence="5">
    <name type="scientific">Siphoviridae sp. ctgN495</name>
    <dbReference type="NCBI Taxonomy" id="2825608"/>
    <lineage>
        <taxon>Viruses</taxon>
        <taxon>Duplodnaviria</taxon>
        <taxon>Heunggongvirae</taxon>
        <taxon>Uroviricota</taxon>
        <taxon>Caudoviricetes</taxon>
    </lineage>
</organism>
<evidence type="ECO:0000313" key="5">
    <source>
        <dbReference type="EMBL" id="DAF92085.1"/>
    </source>
</evidence>
<dbReference type="Gene3D" id="3.30.1130.10">
    <property type="match status" value="1"/>
</dbReference>
<sequence>MPESKKSRTVEEMSGVTLLGNNNTKYSCDYSPEVLETFVNKHPDNDYVVTFDAYEFTSKCPKTGQPDFAKVVISYIPNERMVESKSLKLYLFSFREHGDFHEDCMNIIMKDLIKLMDPKYIEVKGIFSPRGGISIFPFVNYANPKFNYQDFAKSRMLDALRDASNRKVRYDM</sequence>
<keyword evidence="3" id="KW-0521">NADP</keyword>
<keyword evidence="1" id="KW-0963">Cytoplasm</keyword>
<dbReference type="NCBIfam" id="TIGR03139">
    <property type="entry name" value="QueF-II"/>
    <property type="match status" value="1"/>
</dbReference>
<dbReference type="InterPro" id="IPR050084">
    <property type="entry name" value="NADPH_dep_7-cyano-7-deazaG_red"/>
</dbReference>
<protein>
    <submittedName>
        <fullName evidence="5">7-cyano-7-deazaguanine reductase</fullName>
    </submittedName>
</protein>
<dbReference type="GO" id="GO:0008616">
    <property type="term" value="P:tRNA queuosine(34) biosynthetic process"/>
    <property type="evidence" value="ECO:0007669"/>
    <property type="project" value="UniProtKB-KW"/>
</dbReference>
<dbReference type="InterPro" id="IPR043133">
    <property type="entry name" value="GTP-CH-I_C/QueF"/>
</dbReference>
<reference evidence="5" key="1">
    <citation type="journal article" date="2021" name="Proc. Natl. Acad. Sci. U.S.A.">
        <title>A Catalog of Tens of Thousands of Viruses from Human Metagenomes Reveals Hidden Associations with Chronic Diseases.</title>
        <authorList>
            <person name="Tisza M.J."/>
            <person name="Buck C.B."/>
        </authorList>
    </citation>
    <scope>NUCLEOTIDE SEQUENCE</scope>
    <source>
        <strain evidence="5">CtgN495</strain>
    </source>
</reference>
<dbReference type="PANTHER" id="PTHR34354">
    <property type="entry name" value="NADPH-DEPENDENT 7-CYANO-7-DEAZAGUANINE REDUCTASE"/>
    <property type="match status" value="1"/>
</dbReference>
<name>A0A8S5UC71_9CAUD</name>
<dbReference type="Pfam" id="PF14489">
    <property type="entry name" value="QueF"/>
    <property type="match status" value="1"/>
</dbReference>
<dbReference type="GO" id="GO:0033739">
    <property type="term" value="F:preQ1 synthase activity"/>
    <property type="evidence" value="ECO:0007669"/>
    <property type="project" value="InterPro"/>
</dbReference>
<accession>A0A8S5UC71</accession>
<dbReference type="PANTHER" id="PTHR34354:SF1">
    <property type="entry name" value="NADPH-DEPENDENT 7-CYANO-7-DEAZAGUANINE REDUCTASE"/>
    <property type="match status" value="1"/>
</dbReference>
<evidence type="ECO:0000256" key="2">
    <source>
        <dbReference type="ARBA" id="ARBA00022785"/>
    </source>
</evidence>